<dbReference type="OrthoDB" id="9781156at2"/>
<evidence type="ECO:0000256" key="3">
    <source>
        <dbReference type="ARBA" id="ARBA00022475"/>
    </source>
</evidence>
<dbReference type="AlphaFoldDB" id="A0A2C6BYX7"/>
<feature type="transmembrane region" description="Helical" evidence="11">
    <location>
        <begin position="391"/>
        <end position="411"/>
    </location>
</feature>
<dbReference type="EMBL" id="CAADJA010000002">
    <property type="protein sequence ID" value="VFS47564.1"/>
    <property type="molecule type" value="Genomic_DNA"/>
</dbReference>
<reference evidence="15" key="1">
    <citation type="submission" date="2017-09" db="EMBL/GenBank/DDBJ databases">
        <title>FDA dAtabase for Regulatory Grade micrObial Sequences (FDA-ARGOS): Supporting development and validation of Infectious Disease Dx tests.</title>
        <authorList>
            <person name="Minogue T."/>
            <person name="Wolcott M."/>
            <person name="Wasieloski L."/>
            <person name="Aguilar W."/>
            <person name="Moore D."/>
            <person name="Tallon L."/>
            <person name="Sadzewicz L."/>
            <person name="Ott S."/>
            <person name="Zhao X."/>
            <person name="Nagaraj S."/>
            <person name="Vavikolanu K."/>
            <person name="Aluvathingal J."/>
            <person name="Nadendla S."/>
            <person name="Sichtig H."/>
        </authorList>
    </citation>
    <scope>NUCLEOTIDE SEQUENCE [LARGE SCALE GENOMIC DNA]</scope>
    <source>
        <strain evidence="15">FDAARGOS_387</strain>
    </source>
</reference>
<evidence type="ECO:0000313" key="14">
    <source>
        <dbReference type="EMBL" id="VFS47564.1"/>
    </source>
</evidence>
<dbReference type="PANTHER" id="PTHR11662:SF285">
    <property type="entry name" value="HEXURONATE TRANSPORTER"/>
    <property type="match status" value="1"/>
</dbReference>
<dbReference type="STRING" id="1111728.GCA_000427805_01660"/>
<keyword evidence="5 11" id="KW-0812">Transmembrane</keyword>
<dbReference type="InterPro" id="IPR036259">
    <property type="entry name" value="MFS_trans_sf"/>
</dbReference>
<evidence type="ECO:0000313" key="13">
    <source>
        <dbReference type="EMBL" id="PHI29330.1"/>
    </source>
</evidence>
<name>A0A2C6BYX7_9GAMM</name>
<evidence type="ECO:0000256" key="6">
    <source>
        <dbReference type="ARBA" id="ARBA00022729"/>
    </source>
</evidence>
<comment type="similarity">
    <text evidence="9">Belongs to the major facilitator superfamily. Phthalate permease family.</text>
</comment>
<evidence type="ECO:0000256" key="8">
    <source>
        <dbReference type="ARBA" id="ARBA00023136"/>
    </source>
</evidence>
<feature type="transmembrane region" description="Helical" evidence="11">
    <location>
        <begin position="137"/>
        <end position="158"/>
    </location>
</feature>
<dbReference type="GO" id="GO:0005886">
    <property type="term" value="C:plasma membrane"/>
    <property type="evidence" value="ECO:0007669"/>
    <property type="project" value="UniProtKB-SubCell"/>
</dbReference>
<feature type="transmembrane region" description="Helical" evidence="11">
    <location>
        <begin position="269"/>
        <end position="290"/>
    </location>
</feature>
<keyword evidence="8 11" id="KW-0472">Membrane</keyword>
<keyword evidence="15" id="KW-1185">Reference proteome</keyword>
<dbReference type="FunFam" id="1.20.1250.20:FF:000036">
    <property type="entry name" value="Hexuronate transporter"/>
    <property type="match status" value="1"/>
</dbReference>
<dbReference type="CDD" id="cd17319">
    <property type="entry name" value="MFS_ExuT_GudP_like"/>
    <property type="match status" value="1"/>
</dbReference>
<keyword evidence="3" id="KW-1003">Cell membrane</keyword>
<evidence type="ECO:0000256" key="9">
    <source>
        <dbReference type="ARBA" id="ARBA00038514"/>
    </source>
</evidence>
<sequence>MKIKNLRWWIISLVCLVTIVNYLARSSLSVAAPTLFTELHITEQQYSWIISAFQLAYTVAQPICGYILDVVGLKIGFFIFAVAWSLVNMAHAFVGTWQGLAFLRGLMGLTEASVIPAGMKTSAEWFPASERGIAGGLFNVGTSIGAMLAPPLVVWAILTFNWEAAFVITGGIGLVVAIIWYLVYNSPEKHPALTDEEKKYIFDGQEKHLQSTENEKPAMGVILKQRNFWGIAVTRFLADPAWGTISFWMPLYLTQVMHMPIKEIAMFAWLPFLAADFGCVAGGFLTAFLIKRCNITTVNSRRIGFTIAAVLMTAIGFVSIVESAYVAIALISLGGFAHQMLSTLVITLASDLFKKSEVATVTGLAGSAAWAGQLSFNLLMGALVVTIGYGPFFIILGFLDLIGAVVLWTVIKDTHPSETNKSPKLATQS</sequence>
<gene>
    <name evidence="14" type="primary">exuT_3</name>
    <name evidence="13" type="ORF">CRN84_08330</name>
    <name evidence="14" type="ORF">NCTC12282_02502</name>
</gene>
<evidence type="ECO:0000256" key="11">
    <source>
        <dbReference type="SAM" id="Phobius"/>
    </source>
</evidence>
<dbReference type="Proteomes" id="UP000224974">
    <property type="component" value="Unassembled WGS sequence"/>
</dbReference>
<feature type="transmembrane region" description="Helical" evidence="11">
    <location>
        <begin position="327"/>
        <end position="349"/>
    </location>
</feature>
<dbReference type="EMBL" id="PDDX01000001">
    <property type="protein sequence ID" value="PHI29330.1"/>
    <property type="molecule type" value="Genomic_DNA"/>
</dbReference>
<dbReference type="PANTHER" id="PTHR11662">
    <property type="entry name" value="SOLUTE CARRIER FAMILY 17"/>
    <property type="match status" value="1"/>
</dbReference>
<comment type="catalytic activity">
    <reaction evidence="10">
        <text>aldehydo-D-galacturonate(out) + H(+)(out) = aldehydo-D-galacturonate(in) + H(+)(in)</text>
        <dbReference type="Rhea" id="RHEA:29295"/>
        <dbReference type="ChEBI" id="CHEBI:12952"/>
        <dbReference type="ChEBI" id="CHEBI:15378"/>
    </reaction>
</comment>
<feature type="transmembrane region" description="Helical" evidence="11">
    <location>
        <begin position="75"/>
        <end position="94"/>
    </location>
</feature>
<protein>
    <submittedName>
        <fullName evidence="14">Hexuronate transporter</fullName>
    </submittedName>
    <submittedName>
        <fullName evidence="13">MFS transporter</fullName>
    </submittedName>
</protein>
<feature type="transmembrane region" description="Helical" evidence="11">
    <location>
        <begin position="302"/>
        <end position="321"/>
    </location>
</feature>
<evidence type="ECO:0000256" key="2">
    <source>
        <dbReference type="ARBA" id="ARBA00022448"/>
    </source>
</evidence>
<keyword evidence="4" id="KW-0997">Cell inner membrane</keyword>
<dbReference type="GO" id="GO:0015134">
    <property type="term" value="F:hexuronate transmembrane transporter activity"/>
    <property type="evidence" value="ECO:0007669"/>
    <property type="project" value="TreeGrafter"/>
</dbReference>
<evidence type="ECO:0000256" key="4">
    <source>
        <dbReference type="ARBA" id="ARBA00022519"/>
    </source>
</evidence>
<evidence type="ECO:0000256" key="10">
    <source>
        <dbReference type="ARBA" id="ARBA00052849"/>
    </source>
</evidence>
<dbReference type="InterPro" id="IPR020846">
    <property type="entry name" value="MFS_dom"/>
</dbReference>
<reference evidence="14 16" key="3">
    <citation type="submission" date="2019-03" db="EMBL/GenBank/DDBJ databases">
        <authorList>
            <consortium name="Pathogen Informatics"/>
        </authorList>
    </citation>
    <scope>NUCLEOTIDE SEQUENCE [LARGE SCALE GENOMIC DNA]</scope>
    <source>
        <strain evidence="14 16">NCTC12282</strain>
    </source>
</reference>
<reference evidence="13" key="2">
    <citation type="submission" date="2017-09" db="EMBL/GenBank/DDBJ databases">
        <title>FDA dAtabase for Regulatory Grade micrObial Sequences (FDA-ARGOS): Supporting development and validation of Infectious Disease Dx tests.</title>
        <authorList>
            <person name="Minogue T."/>
            <person name="Wolcott M."/>
            <person name="Wasieloski L."/>
            <person name="Aguilar W."/>
            <person name="Moore D."/>
            <person name="Tallon L.J."/>
            <person name="Sadzewicz L."/>
            <person name="Ott S."/>
            <person name="Zhao X."/>
            <person name="Nagaraj S."/>
            <person name="Vavikolanu K."/>
            <person name="Aluvathingal J."/>
            <person name="Nadendla S."/>
            <person name="Sichtig H."/>
        </authorList>
    </citation>
    <scope>NUCLEOTIDE SEQUENCE</scope>
    <source>
        <strain evidence="13">FDAARGOS_387</strain>
    </source>
</reference>
<dbReference type="Gene3D" id="1.20.1250.20">
    <property type="entry name" value="MFS general substrate transporter like domains"/>
    <property type="match status" value="2"/>
</dbReference>
<dbReference type="SUPFAM" id="SSF103473">
    <property type="entry name" value="MFS general substrate transporter"/>
    <property type="match status" value="1"/>
</dbReference>
<evidence type="ECO:0000313" key="16">
    <source>
        <dbReference type="Proteomes" id="UP000373449"/>
    </source>
</evidence>
<feature type="transmembrane region" description="Helical" evidence="11">
    <location>
        <begin position="361"/>
        <end position="385"/>
    </location>
</feature>
<dbReference type="InterPro" id="IPR050382">
    <property type="entry name" value="MFS_Na/Anion_cotransporter"/>
</dbReference>
<dbReference type="Proteomes" id="UP000373449">
    <property type="component" value="Unassembled WGS sequence"/>
</dbReference>
<evidence type="ECO:0000256" key="1">
    <source>
        <dbReference type="ARBA" id="ARBA00004429"/>
    </source>
</evidence>
<keyword evidence="2" id="KW-0813">Transport</keyword>
<dbReference type="PIRSF" id="PIRSF002808">
    <property type="entry name" value="Hexose_phosphate_transp"/>
    <property type="match status" value="1"/>
</dbReference>
<accession>A0A2C6BYX7</accession>
<evidence type="ECO:0000256" key="5">
    <source>
        <dbReference type="ARBA" id="ARBA00022692"/>
    </source>
</evidence>
<evidence type="ECO:0000256" key="7">
    <source>
        <dbReference type="ARBA" id="ARBA00022989"/>
    </source>
</evidence>
<dbReference type="Pfam" id="PF07690">
    <property type="entry name" value="MFS_1"/>
    <property type="match status" value="1"/>
</dbReference>
<dbReference type="PROSITE" id="PS50850">
    <property type="entry name" value="MFS"/>
    <property type="match status" value="1"/>
</dbReference>
<dbReference type="RefSeq" id="WP_029094663.1">
    <property type="nucleotide sequence ID" value="NZ_BRLG01000007.1"/>
</dbReference>
<feature type="transmembrane region" description="Helical" evidence="11">
    <location>
        <begin position="47"/>
        <end position="68"/>
    </location>
</feature>
<evidence type="ECO:0000259" key="12">
    <source>
        <dbReference type="PROSITE" id="PS50850"/>
    </source>
</evidence>
<keyword evidence="7 11" id="KW-1133">Transmembrane helix</keyword>
<feature type="transmembrane region" description="Helical" evidence="11">
    <location>
        <begin position="164"/>
        <end position="183"/>
    </location>
</feature>
<dbReference type="InterPro" id="IPR000849">
    <property type="entry name" value="Sugar_P_transporter"/>
</dbReference>
<feature type="domain" description="Major facilitator superfamily (MFS) profile" evidence="12">
    <location>
        <begin position="10"/>
        <end position="415"/>
    </location>
</feature>
<evidence type="ECO:0000313" key="15">
    <source>
        <dbReference type="Proteomes" id="UP000224974"/>
    </source>
</evidence>
<comment type="subcellular location">
    <subcellularLocation>
        <location evidence="1">Cell inner membrane</location>
        <topology evidence="1">Multi-pass membrane protein</topology>
    </subcellularLocation>
</comment>
<organism evidence="13 15">
    <name type="scientific">Budvicia aquatica</name>
    <dbReference type="NCBI Taxonomy" id="82979"/>
    <lineage>
        <taxon>Bacteria</taxon>
        <taxon>Pseudomonadati</taxon>
        <taxon>Pseudomonadota</taxon>
        <taxon>Gammaproteobacteria</taxon>
        <taxon>Enterobacterales</taxon>
        <taxon>Budviciaceae</taxon>
        <taxon>Budvicia</taxon>
    </lineage>
</organism>
<keyword evidence="6" id="KW-0732">Signal</keyword>
<proteinExistence type="inferred from homology"/>
<dbReference type="InterPro" id="IPR011701">
    <property type="entry name" value="MFS"/>
</dbReference>